<sequence length="62" mass="6571">MNCGNAVATARSYYANIAKSQGNGAHLDVGQWHCATAVLMDRPMSDSYTRCTAGTSSFQIGL</sequence>
<name>A0A138AE07_9ACTN</name>
<organism evidence="1 2">
    <name type="scientific">Tsukamurella pseudospumae</name>
    <dbReference type="NCBI Taxonomy" id="239498"/>
    <lineage>
        <taxon>Bacteria</taxon>
        <taxon>Bacillati</taxon>
        <taxon>Actinomycetota</taxon>
        <taxon>Actinomycetes</taxon>
        <taxon>Mycobacteriales</taxon>
        <taxon>Tsukamurellaceae</taxon>
        <taxon>Tsukamurella</taxon>
    </lineage>
</organism>
<gene>
    <name evidence="1" type="ORF">AXK60_08635</name>
</gene>
<dbReference type="AlphaFoldDB" id="A0A138AE07"/>
<protein>
    <submittedName>
        <fullName evidence="1">Uncharacterized protein</fullName>
    </submittedName>
</protein>
<reference evidence="2" key="1">
    <citation type="submission" date="2016-02" db="EMBL/GenBank/DDBJ databases">
        <authorList>
            <person name="Wen L."/>
            <person name="He K."/>
            <person name="Yang H."/>
        </authorList>
    </citation>
    <scope>NUCLEOTIDE SEQUENCE [LARGE SCALE GENOMIC DNA]</scope>
    <source>
        <strain evidence="2">JCM 15929</strain>
    </source>
</reference>
<evidence type="ECO:0000313" key="1">
    <source>
        <dbReference type="EMBL" id="KXP08731.1"/>
    </source>
</evidence>
<evidence type="ECO:0000313" key="2">
    <source>
        <dbReference type="Proteomes" id="UP000070258"/>
    </source>
</evidence>
<dbReference type="Proteomes" id="UP000070258">
    <property type="component" value="Unassembled WGS sequence"/>
</dbReference>
<dbReference type="EMBL" id="LSRF01000044">
    <property type="protein sequence ID" value="KXP08731.1"/>
    <property type="molecule type" value="Genomic_DNA"/>
</dbReference>
<comment type="caution">
    <text evidence="1">The sequence shown here is derived from an EMBL/GenBank/DDBJ whole genome shotgun (WGS) entry which is preliminary data.</text>
</comment>
<proteinExistence type="predicted"/>
<accession>A0A138AE07</accession>